<sequence length="1200" mass="131162">MMRGLRFARLWLAFFLLTATSAFGLAAETITVRGGVHPDFARIVFDTPPEAPFTVQAEKDAVVVRFQVGAEYDLSAAQKALFRYIGAATVSAEGREVRFPFKREFDVRSARIDGKVVVDLYAQKAADRRVRVRAGEHPTYSRIVFDWDKPVAARLEQSEGEATIVFDQAAEFGLERVQRNLPAGITRVSVPKSDKGSRVAIQASENSTFRLFRDGNKAVLDVTRPTQKQAAEANKAEPEQTEGKSLVNTAAPKATASAEKPEDPKASAVDKPTSLLPQKPQVDSTGPAGVAPDASAAQGNAPTPSAATNQATATKDADANPLEQEDKKAVNRPARQETAAEARLAKGVVRFATPESIRAAAAAQRAGAPIPEDNLVTLDAFRTELNVEAALAQGQDVGGDAGLVMLADDPDLPLLTPAPGKAPEPIEPTVLKFGWDRETGAAAFQRGNRLWLVFDRLGPFDLTRQLRRIAPHLEPIDRVPVQGGTAVRLTLPPLFAPRLAFDDNVWTVDIRRRVPLPEDAVSVSVTTGAKGPEVVFTRGDARTLLSIADPDLNDRIIVAPVRQPGLGVASVQQFAQFRALVSYQGVVLQPTAEGLAMSLEKRGVVVSGREPLQVSGSDARALPSTGERNPLAGGSMFDLEQARRGGDEEFTANKQELQRDVVRRDANKVGIARLDLARFYFGHGRAPEALGMLRLLDAENPALATDPEVVMMKGASQFLTDNFDEAARNLAHPALVGEREAVLWQSALAAKDQDWEAAATGFAETDDLIDQYARPVRTRLRLLEAEASLATGDTGGASLQLRKIEADEPTEAELAQVGYLRGRRLLLDGEEEEAEKLWKQIARNRHRPSSARARLALVDMGLNKETITDTEAIDELENLRFAWRGDKFEFALLRRLGDLYLAGGDYRQGLKSMRQAASHFPSSKRSEEVTRRMQQEFKDLYLSEKGQDVQAVTAVALYEEYKELTPPGEEGDAIITKLADRLVEVDLLERAGDLLEDQVTYRLKGEEKAKVAARAALIRLLERKPEDALRLLAESESDELPGGLVQQRRHLQARALAEAEREDEALALLEGDTASDALQLRAEILWKQRNWKDAGLALARLVPAEPPKRELSNKEALAVLNLAVALTLADDRPALELLAESYRDPMDETPQAESFALLSGDLIGNDVKSITEELAQIGQIQDFVTSYRQQLNSTQLSELE</sequence>
<proteinExistence type="predicted"/>
<dbReference type="AlphaFoldDB" id="A0A545T235"/>
<organism evidence="4 5">
    <name type="scientific">Denitrobaculum tricleocarpae</name>
    <dbReference type="NCBI Taxonomy" id="2591009"/>
    <lineage>
        <taxon>Bacteria</taxon>
        <taxon>Pseudomonadati</taxon>
        <taxon>Pseudomonadota</taxon>
        <taxon>Alphaproteobacteria</taxon>
        <taxon>Rhodospirillales</taxon>
        <taxon>Rhodospirillaceae</taxon>
        <taxon>Denitrobaculum</taxon>
    </lineage>
</organism>
<feature type="chain" id="PRO_5021809042" description="Tetratricopeptide repeat protein" evidence="3">
    <location>
        <begin position="27"/>
        <end position="1200"/>
    </location>
</feature>
<dbReference type="InterPro" id="IPR011990">
    <property type="entry name" value="TPR-like_helical_dom_sf"/>
</dbReference>
<dbReference type="RefSeq" id="WP_142899559.1">
    <property type="nucleotide sequence ID" value="NZ_ML660065.1"/>
</dbReference>
<evidence type="ECO:0000313" key="4">
    <source>
        <dbReference type="EMBL" id="TQV71266.1"/>
    </source>
</evidence>
<keyword evidence="5" id="KW-1185">Reference proteome</keyword>
<accession>A0A545T235</accession>
<keyword evidence="1" id="KW-0802">TPR repeat</keyword>
<comment type="caution">
    <text evidence="4">The sequence shown here is derived from an EMBL/GenBank/DDBJ whole genome shotgun (WGS) entry which is preliminary data.</text>
</comment>
<reference evidence="4 5" key="1">
    <citation type="submission" date="2019-06" db="EMBL/GenBank/DDBJ databases">
        <title>Whole genome sequence for Rhodospirillaceae sp. R148.</title>
        <authorList>
            <person name="Wang G."/>
        </authorList>
    </citation>
    <scope>NUCLEOTIDE SEQUENCE [LARGE SCALE GENOMIC DNA]</scope>
    <source>
        <strain evidence="4 5">R148</strain>
    </source>
</reference>
<feature type="compositionally biased region" description="Polar residues" evidence="2">
    <location>
        <begin position="297"/>
        <end position="313"/>
    </location>
</feature>
<dbReference type="SUPFAM" id="SSF48452">
    <property type="entry name" value="TPR-like"/>
    <property type="match status" value="1"/>
</dbReference>
<evidence type="ECO:0000256" key="3">
    <source>
        <dbReference type="SAM" id="SignalP"/>
    </source>
</evidence>
<dbReference type="Gene3D" id="1.25.40.10">
    <property type="entry name" value="Tetratricopeptide repeat domain"/>
    <property type="match status" value="1"/>
</dbReference>
<evidence type="ECO:0000256" key="2">
    <source>
        <dbReference type="SAM" id="MobiDB-lite"/>
    </source>
</evidence>
<evidence type="ECO:0008006" key="6">
    <source>
        <dbReference type="Google" id="ProtNLM"/>
    </source>
</evidence>
<gene>
    <name evidence="4" type="ORF">FKG95_26900</name>
</gene>
<evidence type="ECO:0000313" key="5">
    <source>
        <dbReference type="Proteomes" id="UP000315252"/>
    </source>
</evidence>
<dbReference type="Proteomes" id="UP000315252">
    <property type="component" value="Unassembled WGS sequence"/>
</dbReference>
<feature type="region of interest" description="Disordered" evidence="2">
    <location>
        <begin position="615"/>
        <end position="634"/>
    </location>
</feature>
<dbReference type="OrthoDB" id="7431909at2"/>
<dbReference type="PROSITE" id="PS50005">
    <property type="entry name" value="TPR"/>
    <property type="match status" value="1"/>
</dbReference>
<protein>
    <recommendedName>
        <fullName evidence="6">Tetratricopeptide repeat protein</fullName>
    </recommendedName>
</protein>
<feature type="repeat" description="TPR" evidence="1">
    <location>
        <begin position="890"/>
        <end position="923"/>
    </location>
</feature>
<name>A0A545T235_9PROT</name>
<evidence type="ECO:0000256" key="1">
    <source>
        <dbReference type="PROSITE-ProRule" id="PRU00339"/>
    </source>
</evidence>
<feature type="compositionally biased region" description="Basic and acidic residues" evidence="2">
    <location>
        <begin position="324"/>
        <end position="338"/>
    </location>
</feature>
<keyword evidence="3" id="KW-0732">Signal</keyword>
<dbReference type="InterPro" id="IPR019734">
    <property type="entry name" value="TPR_rpt"/>
</dbReference>
<feature type="signal peptide" evidence="3">
    <location>
        <begin position="1"/>
        <end position="26"/>
    </location>
</feature>
<dbReference type="EMBL" id="VHSH01000014">
    <property type="protein sequence ID" value="TQV71266.1"/>
    <property type="molecule type" value="Genomic_DNA"/>
</dbReference>
<feature type="region of interest" description="Disordered" evidence="2">
    <location>
        <begin position="225"/>
        <end position="338"/>
    </location>
</feature>